<dbReference type="RefSeq" id="XP_046010214.1">
    <property type="nucleotide sequence ID" value="XM_046148328.1"/>
</dbReference>
<dbReference type="AlphaFoldDB" id="A0A9P9BRM0"/>
<protein>
    <submittedName>
        <fullName evidence="1">Uncharacterized protein</fullName>
    </submittedName>
</protein>
<evidence type="ECO:0000313" key="2">
    <source>
        <dbReference type="Proteomes" id="UP000756346"/>
    </source>
</evidence>
<comment type="caution">
    <text evidence="1">The sequence shown here is derived from an EMBL/GenBank/DDBJ whole genome shotgun (WGS) entry which is preliminary data.</text>
</comment>
<dbReference type="EMBL" id="JAGTJQ010000007">
    <property type="protein sequence ID" value="KAH7027415.1"/>
    <property type="molecule type" value="Genomic_DNA"/>
</dbReference>
<proteinExistence type="predicted"/>
<evidence type="ECO:0000313" key="1">
    <source>
        <dbReference type="EMBL" id="KAH7027415.1"/>
    </source>
</evidence>
<keyword evidence="2" id="KW-1185">Reference proteome</keyword>
<dbReference type="GeneID" id="70177874"/>
<organism evidence="1 2">
    <name type="scientific">Microdochium trichocladiopsis</name>
    <dbReference type="NCBI Taxonomy" id="1682393"/>
    <lineage>
        <taxon>Eukaryota</taxon>
        <taxon>Fungi</taxon>
        <taxon>Dikarya</taxon>
        <taxon>Ascomycota</taxon>
        <taxon>Pezizomycotina</taxon>
        <taxon>Sordariomycetes</taxon>
        <taxon>Xylariomycetidae</taxon>
        <taxon>Xylariales</taxon>
        <taxon>Microdochiaceae</taxon>
        <taxon>Microdochium</taxon>
    </lineage>
</organism>
<accession>A0A9P9BRM0</accession>
<reference evidence="1" key="1">
    <citation type="journal article" date="2021" name="Nat. Commun.">
        <title>Genetic determinants of endophytism in the Arabidopsis root mycobiome.</title>
        <authorList>
            <person name="Mesny F."/>
            <person name="Miyauchi S."/>
            <person name="Thiergart T."/>
            <person name="Pickel B."/>
            <person name="Atanasova L."/>
            <person name="Karlsson M."/>
            <person name="Huettel B."/>
            <person name="Barry K.W."/>
            <person name="Haridas S."/>
            <person name="Chen C."/>
            <person name="Bauer D."/>
            <person name="Andreopoulos W."/>
            <person name="Pangilinan J."/>
            <person name="LaButti K."/>
            <person name="Riley R."/>
            <person name="Lipzen A."/>
            <person name="Clum A."/>
            <person name="Drula E."/>
            <person name="Henrissat B."/>
            <person name="Kohler A."/>
            <person name="Grigoriev I.V."/>
            <person name="Martin F.M."/>
            <person name="Hacquard S."/>
        </authorList>
    </citation>
    <scope>NUCLEOTIDE SEQUENCE</scope>
    <source>
        <strain evidence="1">MPI-CAGE-CH-0230</strain>
    </source>
</reference>
<sequence>MTQYSDHVLRLGTHFACFFFVSLVAVEQYHIEFGIIIVGEFHTNSHRSSAAHEPKIPSLFRPEIGYVSVGRIMRPASLFQYVRPAGHAPHGKDQTSCMYYSHYRTPGTSGAADSKPNAVYMMEKSCARPERRELQKDKTKGGYPYPREHVRVYSMPKV</sequence>
<name>A0A9P9BRM0_9PEZI</name>
<gene>
    <name evidence="1" type="ORF">B0I36DRAFT_138296</name>
</gene>
<dbReference type="Proteomes" id="UP000756346">
    <property type="component" value="Unassembled WGS sequence"/>
</dbReference>